<gene>
    <name evidence="1" type="ORF">IRY30_10200</name>
</gene>
<organism evidence="1 2">
    <name type="scientific">Corynebacterium suicordis DSM 45110</name>
    <dbReference type="NCBI Taxonomy" id="1121369"/>
    <lineage>
        <taxon>Bacteria</taxon>
        <taxon>Bacillati</taxon>
        <taxon>Actinomycetota</taxon>
        <taxon>Actinomycetes</taxon>
        <taxon>Mycobacteriales</taxon>
        <taxon>Corynebacteriaceae</taxon>
        <taxon>Corynebacterium</taxon>
    </lineage>
</organism>
<reference evidence="1 2" key="1">
    <citation type="submission" date="2020-10" db="EMBL/GenBank/DDBJ databases">
        <title>Novel species in genus Corynebacterium.</title>
        <authorList>
            <person name="Zhang G."/>
        </authorList>
    </citation>
    <scope>NUCLEOTIDE SEQUENCE [LARGE SCALE GENOMIC DNA]</scope>
    <source>
        <strain evidence="1 2">DSM 45110</strain>
    </source>
</reference>
<evidence type="ECO:0000313" key="2">
    <source>
        <dbReference type="Proteomes" id="UP000635902"/>
    </source>
</evidence>
<dbReference type="Proteomes" id="UP000635902">
    <property type="component" value="Unassembled WGS sequence"/>
</dbReference>
<comment type="caution">
    <text evidence="1">The sequence shown here is derived from an EMBL/GenBank/DDBJ whole genome shotgun (WGS) entry which is preliminary data.</text>
</comment>
<dbReference type="EMBL" id="JADKMY010000008">
    <property type="protein sequence ID" value="MBF4554439.1"/>
    <property type="molecule type" value="Genomic_DNA"/>
</dbReference>
<protein>
    <submittedName>
        <fullName evidence="1">Uncharacterized protein</fullName>
    </submittedName>
</protein>
<sequence>MLLQPTEGHIHFAEFDVMKSVAASLNAAYSNRVIAADTEAEKQWWKSRRRTLPEFTRDAVDTDRDDLVRRTRLMREEFLRIGGLAAPERG</sequence>
<keyword evidence="2" id="KW-1185">Reference proteome</keyword>
<proteinExistence type="predicted"/>
<evidence type="ECO:0000313" key="1">
    <source>
        <dbReference type="EMBL" id="MBF4554439.1"/>
    </source>
</evidence>
<name>A0ABR9ZNB6_9CORY</name>
<accession>A0ABR9ZNB6</accession>
<dbReference type="RefSeq" id="WP_194557340.1">
    <property type="nucleotide sequence ID" value="NZ_JADKMY010000008.1"/>
</dbReference>